<name>A0A510UUE4_9CELL</name>
<dbReference type="Proteomes" id="UP000321386">
    <property type="component" value="Unassembled WGS sequence"/>
</dbReference>
<feature type="region of interest" description="Disordered" evidence="1">
    <location>
        <begin position="43"/>
        <end position="78"/>
    </location>
</feature>
<gene>
    <name evidence="2" type="ORF">CPE01_01680</name>
</gene>
<dbReference type="AlphaFoldDB" id="A0A510UUE4"/>
<evidence type="ECO:0000313" key="3">
    <source>
        <dbReference type="Proteomes" id="UP000321386"/>
    </source>
</evidence>
<keyword evidence="3" id="KW-1185">Reference proteome</keyword>
<sequence length="111" mass="11910">MLSTSIHFSWPREAASPSIDSSRRYVVIVVPPFVPTLVARPPARRAGPVQRGTVAAGTTRPAPGEIGDPTPAETPEAARRACMQDECRVGARTRHQPCIHSCIERRAGEAG</sequence>
<proteinExistence type="predicted"/>
<organism evidence="2 3">
    <name type="scientific">Cellulomonas persica</name>
    <dbReference type="NCBI Taxonomy" id="76861"/>
    <lineage>
        <taxon>Bacteria</taxon>
        <taxon>Bacillati</taxon>
        <taxon>Actinomycetota</taxon>
        <taxon>Actinomycetes</taxon>
        <taxon>Micrococcales</taxon>
        <taxon>Cellulomonadaceae</taxon>
        <taxon>Cellulomonas</taxon>
    </lineage>
</organism>
<comment type="caution">
    <text evidence="2">The sequence shown here is derived from an EMBL/GenBank/DDBJ whole genome shotgun (WGS) entry which is preliminary data.</text>
</comment>
<evidence type="ECO:0000256" key="1">
    <source>
        <dbReference type="SAM" id="MobiDB-lite"/>
    </source>
</evidence>
<evidence type="ECO:0000313" key="2">
    <source>
        <dbReference type="EMBL" id="GEK16435.1"/>
    </source>
</evidence>
<reference evidence="2 3" key="1">
    <citation type="submission" date="2019-07" db="EMBL/GenBank/DDBJ databases">
        <title>Whole genome shotgun sequence of Cellulomonas persica NBRC 101101.</title>
        <authorList>
            <person name="Hosoyama A."/>
            <person name="Uohara A."/>
            <person name="Ohji S."/>
            <person name="Ichikawa N."/>
        </authorList>
    </citation>
    <scope>NUCLEOTIDE SEQUENCE [LARGE SCALE GENOMIC DNA]</scope>
    <source>
        <strain evidence="2 3">NBRC 101101</strain>
    </source>
</reference>
<dbReference type="EMBL" id="BJUA01000001">
    <property type="protein sequence ID" value="GEK16435.1"/>
    <property type="molecule type" value="Genomic_DNA"/>
</dbReference>
<protein>
    <submittedName>
        <fullName evidence="2">Uncharacterized protein</fullName>
    </submittedName>
</protein>
<accession>A0A510UUE4</accession>